<dbReference type="GO" id="GO:0008270">
    <property type="term" value="F:zinc ion binding"/>
    <property type="evidence" value="ECO:0007669"/>
    <property type="project" value="UniProtKB-KW"/>
</dbReference>
<sequence length="368" mass="41063">CDFKTYHKACNECLHQGSQTPGLEGRSPTVFRCATDQFSRNVKPNMTEHSGQTDVPAETIRRALHHQQTLIQNHEAALQELGNRQAETNSRLAELTSFLRSHFPQASTSESAPESAQDPSQSPDPASGVQLQPTSSDCQLPNPSRFDGDPRKCRGFLMQCNIQFNHSPHRFARDSAKISYIIAHLSDRALDWAEAKFSSSPEYGCSFAEFLTEFKEAFNQETDKSLSSRTLLKMKQGQRSVVDFSIDFRIQAAASGWNSPALKSAYLDALNDSLKDELATLDEPGSLEDLIKLSIRIDNRIRARAKERNSRSVVPRSLPVPRHSVQVERGQVSSDPEPMMRAKLCLYCGEAGHFLADCPTLLKAKVRQ</sequence>
<reference evidence="5" key="2">
    <citation type="journal article" date="2013" name="Nat. Genet.">
        <title>The genome of the platyfish, Xiphophorus maculatus, provides insights into evolutionary adaptation and several complex traits.</title>
        <authorList>
            <person name="Schartl M."/>
            <person name="Walter R.B."/>
            <person name="Shen Y."/>
            <person name="Garcia T."/>
            <person name="Catchen J."/>
            <person name="Amores A."/>
            <person name="Braasch I."/>
            <person name="Chalopin D."/>
            <person name="Volff J.N."/>
            <person name="Lesch K.P."/>
            <person name="Bisazza A."/>
            <person name="Minx P."/>
            <person name="Hillier L."/>
            <person name="Wilson R.K."/>
            <person name="Fuerstenberg S."/>
            <person name="Boore J."/>
            <person name="Searle S."/>
            <person name="Postlethwait J.H."/>
            <person name="Warren W.C."/>
        </authorList>
    </citation>
    <scope>NUCLEOTIDE SEQUENCE [LARGE SCALE GENOMIC DNA]</scope>
    <source>
        <strain evidence="5">JP 163 A</strain>
    </source>
</reference>
<dbReference type="InParanoid" id="A0A3B5R0B2"/>
<dbReference type="AlphaFoldDB" id="A0A3B5R0B2"/>
<evidence type="ECO:0000256" key="2">
    <source>
        <dbReference type="SAM" id="MobiDB-lite"/>
    </source>
</evidence>
<keyword evidence="1" id="KW-0862">Zinc</keyword>
<reference evidence="4" key="3">
    <citation type="submission" date="2025-08" db="UniProtKB">
        <authorList>
            <consortium name="Ensembl"/>
        </authorList>
    </citation>
    <scope>IDENTIFICATION</scope>
    <source>
        <strain evidence="4">JP 163 A</strain>
    </source>
</reference>
<proteinExistence type="predicted"/>
<dbReference type="SMART" id="SM00343">
    <property type="entry name" value="ZnF_C2HC"/>
    <property type="match status" value="1"/>
</dbReference>
<dbReference type="PANTHER" id="PTHR15503">
    <property type="entry name" value="LDOC1 RELATED"/>
    <property type="match status" value="1"/>
</dbReference>
<evidence type="ECO:0000259" key="3">
    <source>
        <dbReference type="PROSITE" id="PS50158"/>
    </source>
</evidence>
<keyword evidence="1" id="KW-0863">Zinc-finger</keyword>
<dbReference type="InterPro" id="IPR036875">
    <property type="entry name" value="Znf_CCHC_sf"/>
</dbReference>
<name>A0A3B5R0B2_XIPMA</name>
<dbReference type="GO" id="GO:0003676">
    <property type="term" value="F:nucleic acid binding"/>
    <property type="evidence" value="ECO:0007669"/>
    <property type="project" value="InterPro"/>
</dbReference>
<organism evidence="4 5">
    <name type="scientific">Xiphophorus maculatus</name>
    <name type="common">Southern platyfish</name>
    <name type="synonym">Platypoecilus maculatus</name>
    <dbReference type="NCBI Taxonomy" id="8083"/>
    <lineage>
        <taxon>Eukaryota</taxon>
        <taxon>Metazoa</taxon>
        <taxon>Chordata</taxon>
        <taxon>Craniata</taxon>
        <taxon>Vertebrata</taxon>
        <taxon>Euteleostomi</taxon>
        <taxon>Actinopterygii</taxon>
        <taxon>Neopterygii</taxon>
        <taxon>Teleostei</taxon>
        <taxon>Neoteleostei</taxon>
        <taxon>Acanthomorphata</taxon>
        <taxon>Ovalentaria</taxon>
        <taxon>Atherinomorphae</taxon>
        <taxon>Cyprinodontiformes</taxon>
        <taxon>Poeciliidae</taxon>
        <taxon>Poeciliinae</taxon>
        <taxon>Xiphophorus</taxon>
    </lineage>
</organism>
<keyword evidence="1" id="KW-0479">Metal-binding</keyword>
<dbReference type="Ensembl" id="ENSXMAT00000028091.1">
    <property type="protein sequence ID" value="ENSXMAP00000036784.1"/>
    <property type="gene ID" value="ENSXMAG00000022930.1"/>
</dbReference>
<dbReference type="InterPro" id="IPR001878">
    <property type="entry name" value="Znf_CCHC"/>
</dbReference>
<dbReference type="InterPro" id="IPR045358">
    <property type="entry name" value="Ty3_capsid"/>
</dbReference>
<dbReference type="PROSITE" id="PS50158">
    <property type="entry name" value="ZF_CCHC"/>
    <property type="match status" value="1"/>
</dbReference>
<evidence type="ECO:0000256" key="1">
    <source>
        <dbReference type="PROSITE-ProRule" id="PRU00047"/>
    </source>
</evidence>
<feature type="region of interest" description="Disordered" evidence="2">
    <location>
        <begin position="103"/>
        <end position="145"/>
    </location>
</feature>
<feature type="domain" description="CCHC-type" evidence="3">
    <location>
        <begin position="345"/>
        <end position="359"/>
    </location>
</feature>
<dbReference type="PANTHER" id="PTHR15503:SF22">
    <property type="entry name" value="TRANSPOSON TY3-I GAG POLYPROTEIN"/>
    <property type="match status" value="1"/>
</dbReference>
<dbReference type="Pfam" id="PF19259">
    <property type="entry name" value="Ty3_capsid"/>
    <property type="match status" value="1"/>
</dbReference>
<dbReference type="OMA" id="RRCRMED"/>
<accession>A0A3B5R0B2</accession>
<dbReference type="Proteomes" id="UP000002852">
    <property type="component" value="Unassembled WGS sequence"/>
</dbReference>
<feature type="compositionally biased region" description="Polar residues" evidence="2">
    <location>
        <begin position="104"/>
        <end position="142"/>
    </location>
</feature>
<evidence type="ECO:0000313" key="5">
    <source>
        <dbReference type="Proteomes" id="UP000002852"/>
    </source>
</evidence>
<dbReference type="SUPFAM" id="SSF57756">
    <property type="entry name" value="Retrovirus zinc finger-like domains"/>
    <property type="match status" value="1"/>
</dbReference>
<reference evidence="4" key="4">
    <citation type="submission" date="2025-09" db="UniProtKB">
        <authorList>
            <consortium name="Ensembl"/>
        </authorList>
    </citation>
    <scope>IDENTIFICATION</scope>
    <source>
        <strain evidence="4">JP 163 A</strain>
    </source>
</reference>
<dbReference type="InterPro" id="IPR032567">
    <property type="entry name" value="RTL1-rel"/>
</dbReference>
<reference evidence="5" key="1">
    <citation type="submission" date="2012-01" db="EMBL/GenBank/DDBJ databases">
        <authorList>
            <person name="Walter R."/>
            <person name="Schartl M."/>
            <person name="Warren W."/>
        </authorList>
    </citation>
    <scope>NUCLEOTIDE SEQUENCE [LARGE SCALE GENOMIC DNA]</scope>
    <source>
        <strain evidence="5">JP 163 A</strain>
    </source>
</reference>
<dbReference type="GeneTree" id="ENSGT00950000183173"/>
<keyword evidence="5" id="KW-1185">Reference proteome</keyword>
<protein>
    <recommendedName>
        <fullName evidence="3">CCHC-type domain-containing protein</fullName>
    </recommendedName>
</protein>
<evidence type="ECO:0000313" key="4">
    <source>
        <dbReference type="Ensembl" id="ENSXMAP00000036784.1"/>
    </source>
</evidence>